<proteinExistence type="inferred from homology"/>
<dbReference type="InterPro" id="IPR031107">
    <property type="entry name" value="Small_HSP"/>
</dbReference>
<dbReference type="OrthoDB" id="9808910at2"/>
<evidence type="ECO:0000256" key="1">
    <source>
        <dbReference type="PROSITE-ProRule" id="PRU00285"/>
    </source>
</evidence>
<dbReference type="Proteomes" id="UP000271227">
    <property type="component" value="Unassembled WGS sequence"/>
</dbReference>
<organism evidence="5 6">
    <name type="scientific">Eilatimonas milleporae</name>
    <dbReference type="NCBI Taxonomy" id="911205"/>
    <lineage>
        <taxon>Bacteria</taxon>
        <taxon>Pseudomonadati</taxon>
        <taxon>Pseudomonadota</taxon>
        <taxon>Alphaproteobacteria</taxon>
        <taxon>Kordiimonadales</taxon>
        <taxon>Kordiimonadaceae</taxon>
        <taxon>Eilatimonas</taxon>
    </lineage>
</organism>
<keyword evidence="6" id="KW-1185">Reference proteome</keyword>
<dbReference type="SUPFAM" id="SSF49764">
    <property type="entry name" value="HSP20-like chaperones"/>
    <property type="match status" value="1"/>
</dbReference>
<evidence type="ECO:0000313" key="5">
    <source>
        <dbReference type="EMBL" id="RMB08041.1"/>
    </source>
</evidence>
<dbReference type="InterPro" id="IPR002068">
    <property type="entry name" value="A-crystallin/Hsp20_dom"/>
</dbReference>
<accession>A0A3M0CDZ2</accession>
<keyword evidence="5" id="KW-0346">Stress response</keyword>
<protein>
    <submittedName>
        <fullName evidence="5">Heat shock protein Hsp20</fullName>
    </submittedName>
</protein>
<dbReference type="EMBL" id="REFR01000011">
    <property type="protein sequence ID" value="RMB08041.1"/>
    <property type="molecule type" value="Genomic_DNA"/>
</dbReference>
<dbReference type="AlphaFoldDB" id="A0A3M0CDZ2"/>
<evidence type="ECO:0000313" key="6">
    <source>
        <dbReference type="Proteomes" id="UP000271227"/>
    </source>
</evidence>
<evidence type="ECO:0000256" key="2">
    <source>
        <dbReference type="RuleBase" id="RU003616"/>
    </source>
</evidence>
<sequence>MTERQDTPQTTGPQAGNTGGREARPAAPEMRRPGYPFSALRQEMDRLFESFMGEHPVSMFGEMPLARHMRPEAPVIAPHIDIAETDGKLVLSAELPGLSEEDISLEIEDNLLTLSGEKQISREDKDETRHVSERRYGRFERRIGLPQTVDATAAEAELKNGVLTVTLPKRVEEKETAKTIKVKSV</sequence>
<dbReference type="CDD" id="cd06464">
    <property type="entry name" value="ACD_sHsps-like"/>
    <property type="match status" value="1"/>
</dbReference>
<dbReference type="Gene3D" id="2.60.40.790">
    <property type="match status" value="1"/>
</dbReference>
<evidence type="ECO:0000256" key="3">
    <source>
        <dbReference type="SAM" id="MobiDB-lite"/>
    </source>
</evidence>
<feature type="compositionally biased region" description="Polar residues" evidence="3">
    <location>
        <begin position="7"/>
        <end position="16"/>
    </location>
</feature>
<evidence type="ECO:0000259" key="4">
    <source>
        <dbReference type="PROSITE" id="PS01031"/>
    </source>
</evidence>
<feature type="compositionally biased region" description="Basic and acidic residues" evidence="3">
    <location>
        <begin position="21"/>
        <end position="32"/>
    </location>
</feature>
<dbReference type="InterPro" id="IPR008978">
    <property type="entry name" value="HSP20-like_chaperone"/>
</dbReference>
<comment type="similarity">
    <text evidence="1 2">Belongs to the small heat shock protein (HSP20) family.</text>
</comment>
<dbReference type="PROSITE" id="PS01031">
    <property type="entry name" value="SHSP"/>
    <property type="match status" value="1"/>
</dbReference>
<gene>
    <name evidence="5" type="ORF">BXY39_2136</name>
</gene>
<feature type="region of interest" description="Disordered" evidence="3">
    <location>
        <begin position="1"/>
        <end position="37"/>
    </location>
</feature>
<feature type="domain" description="SHSP" evidence="4">
    <location>
        <begin position="71"/>
        <end position="185"/>
    </location>
</feature>
<reference evidence="5 6" key="1">
    <citation type="submission" date="2018-10" db="EMBL/GenBank/DDBJ databases">
        <title>Genomic Encyclopedia of Archaeal and Bacterial Type Strains, Phase II (KMG-II): from individual species to whole genera.</title>
        <authorList>
            <person name="Goeker M."/>
        </authorList>
    </citation>
    <scope>NUCLEOTIDE SEQUENCE [LARGE SCALE GENOMIC DNA]</scope>
    <source>
        <strain evidence="5 6">DSM 25217</strain>
    </source>
</reference>
<dbReference type="PANTHER" id="PTHR11527">
    <property type="entry name" value="HEAT-SHOCK PROTEIN 20 FAMILY MEMBER"/>
    <property type="match status" value="1"/>
</dbReference>
<dbReference type="InParanoid" id="A0A3M0CDZ2"/>
<comment type="caution">
    <text evidence="5">The sequence shown here is derived from an EMBL/GenBank/DDBJ whole genome shotgun (WGS) entry which is preliminary data.</text>
</comment>
<name>A0A3M0CDZ2_9PROT</name>
<dbReference type="Pfam" id="PF00011">
    <property type="entry name" value="HSP20"/>
    <property type="match status" value="1"/>
</dbReference>